<dbReference type="Pfam" id="PF02902">
    <property type="entry name" value="Peptidase_C48"/>
    <property type="match status" value="1"/>
</dbReference>
<gene>
    <name evidence="5" type="ORF">OLEA9_A069616</name>
</gene>
<dbReference type="Gramene" id="OE9A069616T1">
    <property type="protein sequence ID" value="OE9A069616C1"/>
    <property type="gene ID" value="OE9A069616"/>
</dbReference>
<dbReference type="PROSITE" id="PS50600">
    <property type="entry name" value="ULP_PROTEASE"/>
    <property type="match status" value="1"/>
</dbReference>
<sequence>MRWETEAGGTVIETIAGNIEWRMDILDIDVGNNESSGMYTKDVDPIKKKYFSKWHSNLGDRRWLAVEIDFYKAIIFVYDLDKDCITNDQLKDKLRAASIIVPLLLKEINIDLETNTLTIERTTKQAVSGDCGIYVAKYIECLSIKGPIEQVNGFYVNRWREKMAANIFALDYEP</sequence>
<comment type="similarity">
    <text evidence="1">Belongs to the peptidase C48 family.</text>
</comment>
<comment type="caution">
    <text evidence="5">The sequence shown here is derived from an EMBL/GenBank/DDBJ whole genome shotgun (WGS) entry which is preliminary data.</text>
</comment>
<evidence type="ECO:0000259" key="4">
    <source>
        <dbReference type="PROSITE" id="PS50600"/>
    </source>
</evidence>
<keyword evidence="3" id="KW-0378">Hydrolase</keyword>
<dbReference type="EMBL" id="CACTIH010003666">
    <property type="protein sequence ID" value="CAA2981208.1"/>
    <property type="molecule type" value="Genomic_DNA"/>
</dbReference>
<evidence type="ECO:0000256" key="3">
    <source>
        <dbReference type="ARBA" id="ARBA00022801"/>
    </source>
</evidence>
<dbReference type="SUPFAM" id="SSF54001">
    <property type="entry name" value="Cysteine proteinases"/>
    <property type="match status" value="1"/>
</dbReference>
<dbReference type="InterPro" id="IPR003653">
    <property type="entry name" value="Peptidase_C48_C"/>
</dbReference>
<evidence type="ECO:0000313" key="5">
    <source>
        <dbReference type="EMBL" id="CAA2981208.1"/>
    </source>
</evidence>
<keyword evidence="6" id="KW-1185">Reference proteome</keyword>
<keyword evidence="2 5" id="KW-0645">Protease</keyword>
<protein>
    <submittedName>
        <fullName evidence="5">Sentrin-specific protease 1-like</fullName>
    </submittedName>
</protein>
<evidence type="ECO:0000256" key="1">
    <source>
        <dbReference type="ARBA" id="ARBA00005234"/>
    </source>
</evidence>
<organism evidence="5 6">
    <name type="scientific">Olea europaea subsp. europaea</name>
    <dbReference type="NCBI Taxonomy" id="158383"/>
    <lineage>
        <taxon>Eukaryota</taxon>
        <taxon>Viridiplantae</taxon>
        <taxon>Streptophyta</taxon>
        <taxon>Embryophyta</taxon>
        <taxon>Tracheophyta</taxon>
        <taxon>Spermatophyta</taxon>
        <taxon>Magnoliopsida</taxon>
        <taxon>eudicotyledons</taxon>
        <taxon>Gunneridae</taxon>
        <taxon>Pentapetalae</taxon>
        <taxon>asterids</taxon>
        <taxon>lamiids</taxon>
        <taxon>Lamiales</taxon>
        <taxon>Oleaceae</taxon>
        <taxon>Oleeae</taxon>
        <taxon>Olea</taxon>
    </lineage>
</organism>
<dbReference type="InterPro" id="IPR038765">
    <property type="entry name" value="Papain-like_cys_pep_sf"/>
</dbReference>
<evidence type="ECO:0000313" key="6">
    <source>
        <dbReference type="Proteomes" id="UP000594638"/>
    </source>
</evidence>
<evidence type="ECO:0000256" key="2">
    <source>
        <dbReference type="ARBA" id="ARBA00022670"/>
    </source>
</evidence>
<accession>A0A8S0RMS6</accession>
<dbReference type="AlphaFoldDB" id="A0A8S0RMS6"/>
<dbReference type="OrthoDB" id="1194492at2759"/>
<dbReference type="Proteomes" id="UP000594638">
    <property type="component" value="Unassembled WGS sequence"/>
</dbReference>
<dbReference type="GO" id="GO:0006508">
    <property type="term" value="P:proteolysis"/>
    <property type="evidence" value="ECO:0007669"/>
    <property type="project" value="UniProtKB-KW"/>
</dbReference>
<dbReference type="GO" id="GO:0008234">
    <property type="term" value="F:cysteine-type peptidase activity"/>
    <property type="evidence" value="ECO:0007669"/>
    <property type="project" value="InterPro"/>
</dbReference>
<name>A0A8S0RMS6_OLEEU</name>
<feature type="domain" description="Ubiquitin-like protease family profile" evidence="4">
    <location>
        <begin position="1"/>
        <end position="142"/>
    </location>
</feature>
<proteinExistence type="inferred from homology"/>
<reference evidence="5 6" key="1">
    <citation type="submission" date="2019-12" db="EMBL/GenBank/DDBJ databases">
        <authorList>
            <person name="Alioto T."/>
            <person name="Alioto T."/>
            <person name="Gomez Garrido J."/>
        </authorList>
    </citation>
    <scope>NUCLEOTIDE SEQUENCE [LARGE SCALE GENOMIC DNA]</scope>
</reference>
<dbReference type="Gene3D" id="3.40.395.10">
    <property type="entry name" value="Adenoviral Proteinase, Chain A"/>
    <property type="match status" value="1"/>
</dbReference>